<dbReference type="AlphaFoldDB" id="A0A557XX67"/>
<proteinExistence type="predicted"/>
<dbReference type="Proteomes" id="UP000320513">
    <property type="component" value="Unassembled WGS sequence"/>
</dbReference>
<reference evidence="1 2" key="1">
    <citation type="submission" date="2019-07" db="EMBL/GenBank/DDBJ databases">
        <title>New Mycobacterium species.</title>
        <authorList>
            <person name="Tortoli E."/>
            <person name="Ghielmetti G."/>
            <person name="Friedel U."/>
            <person name="Trovato A."/>
        </authorList>
    </citation>
    <scope>NUCLEOTIDE SEQUENCE [LARGE SCALE GENOMIC DNA]</scope>
    <source>
        <strain evidence="1 2">16-83</strain>
    </source>
</reference>
<name>A0A557XX67_9MYCO</name>
<sequence>MDRIFLQAYAPKLQCVGGVCQFLYLQKGFSIPSSAAFGKIGDAYVAEIHRWAKKNGIPVRRFAKGENKEEIARPLIEAAEREGGDGKVVLIGIAQEKTPMWRSWKAKGQEHAAHPHMEWGRQMGFVNHFYFYLCDPDWGGAFWKTNAYAPWPVWIWLNGHTWAQRQCERAGIGYTALDNGFRDCEDPAALQRICDRLGSGAVKSFLRWQRRLPSPLTREDVRAGYVYELAFRQFEVSDTRVFDRPASQLTHPGYLAHPGHHQRG</sequence>
<gene>
    <name evidence="1" type="ORF">FPZ47_08255</name>
</gene>
<accession>A0A557XX67</accession>
<evidence type="ECO:0000313" key="1">
    <source>
        <dbReference type="EMBL" id="TVS90704.1"/>
    </source>
</evidence>
<dbReference type="RefSeq" id="WP_145039396.1">
    <property type="nucleotide sequence ID" value="NZ_VMQU01000025.1"/>
</dbReference>
<evidence type="ECO:0000313" key="2">
    <source>
        <dbReference type="Proteomes" id="UP000320513"/>
    </source>
</evidence>
<organism evidence="1 2">
    <name type="scientific">Mycobacterium helveticum</name>
    <dbReference type="NCBI Taxonomy" id="2592811"/>
    <lineage>
        <taxon>Bacteria</taxon>
        <taxon>Bacillati</taxon>
        <taxon>Actinomycetota</taxon>
        <taxon>Actinomycetes</taxon>
        <taxon>Mycobacteriales</taxon>
        <taxon>Mycobacteriaceae</taxon>
        <taxon>Mycobacterium</taxon>
    </lineage>
</organism>
<dbReference type="EMBL" id="VMQU01000025">
    <property type="protein sequence ID" value="TVS90704.1"/>
    <property type="molecule type" value="Genomic_DNA"/>
</dbReference>
<comment type="caution">
    <text evidence="1">The sequence shown here is derived from an EMBL/GenBank/DDBJ whole genome shotgun (WGS) entry which is preliminary data.</text>
</comment>
<keyword evidence="2" id="KW-1185">Reference proteome</keyword>
<protein>
    <submittedName>
        <fullName evidence="1">Uncharacterized protein</fullName>
    </submittedName>
</protein>